<comment type="caution">
    <text evidence="1">The sequence shown here is derived from an EMBL/GenBank/DDBJ whole genome shotgun (WGS) entry which is preliminary data.</text>
</comment>
<gene>
    <name evidence="1" type="ORF">F5876DRAFT_50477</name>
</gene>
<dbReference type="EMBL" id="MU795459">
    <property type="protein sequence ID" value="KAJ3806201.1"/>
    <property type="molecule type" value="Genomic_DNA"/>
</dbReference>
<evidence type="ECO:0000313" key="1">
    <source>
        <dbReference type="EMBL" id="KAJ3806201.1"/>
    </source>
</evidence>
<keyword evidence="2" id="KW-1185">Reference proteome</keyword>
<accession>A0ACC1TNA5</accession>
<protein>
    <submittedName>
        <fullName evidence="1">Fragmin60</fullName>
    </submittedName>
</protein>
<dbReference type="Proteomes" id="UP001163835">
    <property type="component" value="Unassembled WGS sequence"/>
</dbReference>
<evidence type="ECO:0000313" key="2">
    <source>
        <dbReference type="Proteomes" id="UP001163835"/>
    </source>
</evidence>
<sequence length="406" mass="45374">MDEHLTKPTKYDIEDSNIALLGSDLEKRVREHSSDKETAWNEAGATIGLQIWRIEKFHVVPWCKAEEGRFYDGDSYIVLYTYKKTPESESFSYNLHFWLGDETSQDEAGTAAYKTVELDDHLQGVPVQYREVQGYESDQFLSHFPHGFVCLKGGISTGFHHVSDMPPADTHKLYRISITPNLHPSKSHAHLVAIREVPFSGSSLVEGDAFVLDKGTKIWQLNTKESAGKEKFRAAEFVRSLSENRRGGCQVTVFDEGGHGTGLFLAEFGEGTIIHRDTTQSLSPDGSIPPFNLYRLSDFSGTPSFSVIEPPITFSSLSSSDAFILDNTLTKTSSAALYVWLGVQSSLTERRLAVQYAQRYLHDKIGDNTTRTTTTKSRNVVAIPIVKMQEGHESEAFLALLRGEDH</sequence>
<proteinExistence type="predicted"/>
<name>A0ACC1TNA5_9AGAR</name>
<reference evidence="1" key="1">
    <citation type="submission" date="2022-09" db="EMBL/GenBank/DDBJ databases">
        <title>A Global Phylogenomic Analysis of the Shiitake Genus Lentinula.</title>
        <authorList>
            <consortium name="DOE Joint Genome Institute"/>
            <person name="Sierra-Patev S."/>
            <person name="Min B."/>
            <person name="Naranjo-Ortiz M."/>
            <person name="Looney B."/>
            <person name="Konkel Z."/>
            <person name="Slot J.C."/>
            <person name="Sakamoto Y."/>
            <person name="Steenwyk J.L."/>
            <person name="Rokas A."/>
            <person name="Carro J."/>
            <person name="Camarero S."/>
            <person name="Ferreira P."/>
            <person name="Molpeceres G."/>
            <person name="Ruiz-Duenas F.J."/>
            <person name="Serrano A."/>
            <person name="Henrissat B."/>
            <person name="Drula E."/>
            <person name="Hughes K.W."/>
            <person name="Mata J.L."/>
            <person name="Ishikawa N.K."/>
            <person name="Vargas-Isla R."/>
            <person name="Ushijima S."/>
            <person name="Smith C.A."/>
            <person name="Ahrendt S."/>
            <person name="Andreopoulos W."/>
            <person name="He G."/>
            <person name="Labutti K."/>
            <person name="Lipzen A."/>
            <person name="Ng V."/>
            <person name="Riley R."/>
            <person name="Sandor L."/>
            <person name="Barry K."/>
            <person name="Martinez A.T."/>
            <person name="Xiao Y."/>
            <person name="Gibbons J.G."/>
            <person name="Terashima K."/>
            <person name="Grigoriev I.V."/>
            <person name="Hibbett D.S."/>
        </authorList>
    </citation>
    <scope>NUCLEOTIDE SEQUENCE</scope>
    <source>
        <strain evidence="1">TMI1499</strain>
    </source>
</reference>
<organism evidence="1 2">
    <name type="scientific">Lentinula aff. lateritia</name>
    <dbReference type="NCBI Taxonomy" id="2804960"/>
    <lineage>
        <taxon>Eukaryota</taxon>
        <taxon>Fungi</taxon>
        <taxon>Dikarya</taxon>
        <taxon>Basidiomycota</taxon>
        <taxon>Agaricomycotina</taxon>
        <taxon>Agaricomycetes</taxon>
        <taxon>Agaricomycetidae</taxon>
        <taxon>Agaricales</taxon>
        <taxon>Marasmiineae</taxon>
        <taxon>Omphalotaceae</taxon>
        <taxon>Lentinula</taxon>
    </lineage>
</organism>